<comment type="caution">
    <text evidence="1">The sequence shown here is derived from an EMBL/GenBank/DDBJ whole genome shotgun (WGS) entry which is preliminary data.</text>
</comment>
<organism evidence="1 2">
    <name type="scientific">Methylomonas methanica</name>
    <dbReference type="NCBI Taxonomy" id="421"/>
    <lineage>
        <taxon>Bacteria</taxon>
        <taxon>Pseudomonadati</taxon>
        <taxon>Pseudomonadota</taxon>
        <taxon>Gammaproteobacteria</taxon>
        <taxon>Methylococcales</taxon>
        <taxon>Methylococcaceae</taxon>
        <taxon>Methylomonas</taxon>
    </lineage>
</organism>
<evidence type="ECO:0000313" key="1">
    <source>
        <dbReference type="EMBL" id="OAI04939.1"/>
    </source>
</evidence>
<accession>A0A177MJD7</accession>
<dbReference type="AlphaFoldDB" id="A0A177MJD7"/>
<reference evidence="1 2" key="1">
    <citation type="submission" date="2016-03" db="EMBL/GenBank/DDBJ databases">
        <authorList>
            <person name="Ploux O."/>
        </authorList>
    </citation>
    <scope>NUCLEOTIDE SEQUENCE [LARGE SCALE GENOMIC DNA]</scope>
    <source>
        <strain evidence="1 2">R-45371</strain>
    </source>
</reference>
<name>A0A177MJD7_METMH</name>
<dbReference type="EMBL" id="LUUH01000047">
    <property type="protein sequence ID" value="OAI04939.1"/>
    <property type="molecule type" value="Genomic_DNA"/>
</dbReference>
<evidence type="ECO:0000313" key="2">
    <source>
        <dbReference type="Proteomes" id="UP000077763"/>
    </source>
</evidence>
<proteinExistence type="predicted"/>
<sequence>MSVRGPTAAILFFVWPKKSIQKKGHPDAALILRAKAFAEGFRKGLPSPSENERPPCRSPIGLISPKAPVLGAAYGEYPSR</sequence>
<gene>
    <name evidence="1" type="ORF">A1353_12190</name>
</gene>
<dbReference type="Proteomes" id="UP000077763">
    <property type="component" value="Unassembled WGS sequence"/>
</dbReference>
<protein>
    <submittedName>
        <fullName evidence="1">Uncharacterized protein</fullName>
    </submittedName>
</protein>